<reference evidence="5" key="1">
    <citation type="submission" date="2020-05" db="UniProtKB">
        <authorList>
            <consortium name="EnsemblMetazoa"/>
        </authorList>
    </citation>
    <scope>IDENTIFICATION</scope>
    <source>
        <strain evidence="5">JHB</strain>
    </source>
</reference>
<dbReference type="InterPro" id="IPR035979">
    <property type="entry name" value="RBD_domain_sf"/>
</dbReference>
<dbReference type="GO" id="GO:0000932">
    <property type="term" value="C:P-body"/>
    <property type="evidence" value="ECO:0007669"/>
    <property type="project" value="TreeGrafter"/>
</dbReference>
<feature type="region of interest" description="Disordered" evidence="2">
    <location>
        <begin position="1277"/>
        <end position="1346"/>
    </location>
</feature>
<dbReference type="GO" id="GO:0035195">
    <property type="term" value="P:miRNA-mediated post-transcriptional gene silencing"/>
    <property type="evidence" value="ECO:0007669"/>
    <property type="project" value="TreeGrafter"/>
</dbReference>
<dbReference type="EnsemblMetazoa" id="CPIJ011735-RA">
    <property type="protein sequence ID" value="CPIJ011735-PA"/>
    <property type="gene ID" value="CPIJ011735"/>
</dbReference>
<dbReference type="InterPro" id="IPR009060">
    <property type="entry name" value="UBA-like_sf"/>
</dbReference>
<dbReference type="FunCoup" id="A0A1S4JW08">
    <property type="interactions" value="627"/>
</dbReference>
<dbReference type="PANTHER" id="PTHR13020">
    <property type="entry name" value="TRINUCLEOTIDE REPEAT-CONTAINING GENE 6"/>
    <property type="match status" value="1"/>
</dbReference>
<dbReference type="InterPro" id="IPR026805">
    <property type="entry name" value="GW182_M_dom"/>
</dbReference>
<evidence type="ECO:0000259" key="3">
    <source>
        <dbReference type="Pfam" id="PF00076"/>
    </source>
</evidence>
<dbReference type="InterPro" id="IPR012677">
    <property type="entry name" value="Nucleotide-bd_a/b_plait_sf"/>
</dbReference>
<dbReference type="InParanoid" id="A0A1S4JW08"/>
<dbReference type="Pfam" id="PF00076">
    <property type="entry name" value="RRM_1"/>
    <property type="match status" value="1"/>
</dbReference>
<feature type="region of interest" description="Disordered" evidence="2">
    <location>
        <begin position="911"/>
        <end position="948"/>
    </location>
</feature>
<dbReference type="OrthoDB" id="5919166at2759"/>
<keyword evidence="1" id="KW-0694">RNA-binding</keyword>
<evidence type="ECO:0000313" key="6">
    <source>
        <dbReference type="Proteomes" id="UP000002320"/>
    </source>
</evidence>
<evidence type="ECO:0000259" key="4">
    <source>
        <dbReference type="Pfam" id="PF12938"/>
    </source>
</evidence>
<dbReference type="GO" id="GO:0060213">
    <property type="term" value="P:positive regulation of nuclear-transcribed mRNA poly(A) tail shortening"/>
    <property type="evidence" value="ECO:0007669"/>
    <property type="project" value="TreeGrafter"/>
</dbReference>
<dbReference type="InterPro" id="IPR052068">
    <property type="entry name" value="GW182_domain"/>
</dbReference>
<dbReference type="GO" id="GO:0003723">
    <property type="term" value="F:RNA binding"/>
    <property type="evidence" value="ECO:0007669"/>
    <property type="project" value="UniProtKB-KW"/>
</dbReference>
<feature type="compositionally biased region" description="Polar residues" evidence="2">
    <location>
        <begin position="215"/>
        <end position="233"/>
    </location>
</feature>
<evidence type="ECO:0000256" key="1">
    <source>
        <dbReference type="ARBA" id="ARBA00022884"/>
    </source>
</evidence>
<feature type="compositionally biased region" description="Gly residues" evidence="2">
    <location>
        <begin position="911"/>
        <end position="926"/>
    </location>
</feature>
<dbReference type="VEuPathDB" id="VectorBase:CPIJ011735"/>
<protein>
    <submittedName>
        <fullName evidence="5">Uncharacterized protein</fullName>
    </submittedName>
</protein>
<proteinExistence type="predicted"/>
<dbReference type="PANTHER" id="PTHR13020:SF25">
    <property type="entry name" value="PROTEIN GAWKY"/>
    <property type="match status" value="1"/>
</dbReference>
<dbReference type="InterPro" id="IPR000504">
    <property type="entry name" value="RRM_dom"/>
</dbReference>
<feature type="domain" description="GW182 middle" evidence="4">
    <location>
        <begin position="862"/>
        <end position="1075"/>
    </location>
</feature>
<dbReference type="SUPFAM" id="SSF54928">
    <property type="entry name" value="RNA-binding domain, RBD"/>
    <property type="match status" value="1"/>
</dbReference>
<feature type="region of interest" description="Disordered" evidence="2">
    <location>
        <begin position="1041"/>
        <end position="1065"/>
    </location>
</feature>
<feature type="compositionally biased region" description="Polar residues" evidence="2">
    <location>
        <begin position="290"/>
        <end position="299"/>
    </location>
</feature>
<feature type="compositionally biased region" description="Low complexity" evidence="2">
    <location>
        <begin position="239"/>
        <end position="286"/>
    </location>
</feature>
<dbReference type="Proteomes" id="UP000002320">
    <property type="component" value="Unassembled WGS sequence"/>
</dbReference>
<feature type="domain" description="RRM" evidence="3">
    <location>
        <begin position="1356"/>
        <end position="1418"/>
    </location>
</feature>
<feature type="region of interest" description="Disordered" evidence="2">
    <location>
        <begin position="380"/>
        <end position="489"/>
    </location>
</feature>
<dbReference type="VEuPathDB" id="VectorBase:CQUJHB012585"/>
<evidence type="ECO:0000256" key="2">
    <source>
        <dbReference type="SAM" id="MobiDB-lite"/>
    </source>
</evidence>
<keyword evidence="6" id="KW-1185">Reference proteome</keyword>
<feature type="compositionally biased region" description="Low complexity" evidence="2">
    <location>
        <begin position="927"/>
        <end position="947"/>
    </location>
</feature>
<dbReference type="Pfam" id="PF12938">
    <property type="entry name" value="M_domain"/>
    <property type="match status" value="1"/>
</dbReference>
<organism evidence="5 6">
    <name type="scientific">Culex quinquefasciatus</name>
    <name type="common">Southern house mosquito</name>
    <name type="synonym">Culex pungens</name>
    <dbReference type="NCBI Taxonomy" id="7176"/>
    <lineage>
        <taxon>Eukaryota</taxon>
        <taxon>Metazoa</taxon>
        <taxon>Ecdysozoa</taxon>
        <taxon>Arthropoda</taxon>
        <taxon>Hexapoda</taxon>
        <taxon>Insecta</taxon>
        <taxon>Pterygota</taxon>
        <taxon>Neoptera</taxon>
        <taxon>Endopterygota</taxon>
        <taxon>Diptera</taxon>
        <taxon>Nematocera</taxon>
        <taxon>Culicoidea</taxon>
        <taxon>Culicidae</taxon>
        <taxon>Culicinae</taxon>
        <taxon>Culicini</taxon>
        <taxon>Culex</taxon>
        <taxon>Culex</taxon>
    </lineage>
</organism>
<dbReference type="GO" id="GO:0005654">
    <property type="term" value="C:nucleoplasm"/>
    <property type="evidence" value="ECO:0007669"/>
    <property type="project" value="TreeGrafter"/>
</dbReference>
<feature type="compositionally biased region" description="Low complexity" evidence="2">
    <location>
        <begin position="471"/>
        <end position="489"/>
    </location>
</feature>
<evidence type="ECO:0000313" key="5">
    <source>
        <dbReference type="EnsemblMetazoa" id="CPIJ011735-PA"/>
    </source>
</evidence>
<feature type="compositionally biased region" description="Gly residues" evidence="2">
    <location>
        <begin position="1289"/>
        <end position="1299"/>
    </location>
</feature>
<feature type="compositionally biased region" description="Low complexity" evidence="2">
    <location>
        <begin position="330"/>
        <end position="344"/>
    </location>
</feature>
<feature type="region of interest" description="Disordered" evidence="2">
    <location>
        <begin position="1169"/>
        <end position="1199"/>
    </location>
</feature>
<sequence>MMQSSTTKSPTITVFRLRSDRTMLGSYIPLVFPPGRVAGCEEDRLFKTHATTTNTTTITTVNGTASGARDTEVATTNKSDYIYLTQSTDSRALLVTRFPLDDLGASRALVGHITELMRTTNSVTLKCDLNAYLNNVSISRNLALVQCTTLSRKVPTVAAVRENRCGGGGSYIRFDDLLAMVAGEKALLKRRSALESQGRVLPRLRLCGGGEDSINNGTSAWGTPPTSANNTSAWGIPNQQQQQQQPPQAWGGTASNNSANNNNNNNNQPTSSQSQRQSSQQSQQDHNANKAPQQGSGSAPNGGGTSNPWNRNPTQQQQQQQQPQPPGPNPNQQQPPQQQQQQPQLVMGNNGNVATKSQLEQLSHLRDALFSQDGWGCQNVNQDTNWEVPGSPEPPKPEPSSASGGGNGGPNPPVVTGWKPCNLNNGTELWEANLRNGGQPPPPQAPVQKTPWGPASNIGGTWGEDDDSGEANVWNGAAGGNPPAAAPPAWNQNNPPMWPPGAPGAGPNPAAVKKDNDWAGVGVIGNAGAAAVPPPVSGWDSRGAPVPPVNVPPGPIGQTNPIEAIREIRGDPRGISGRLNGNAGMWDQQNVPNLPTAAKLAQGSLPSVGGGANSQWNTPVPNKMPGGWDDSPAPMNNRPTLDDGPSGLWNQGQLSRQNSNVSSWKDMSADNVVRTPMPRTPLGGGANLPLGPAVSRGVRLGGMNPGMKPDSSMWGQNQGLPPMNGSWDDCAGAGGINNWDDKGLGAAGGNGPWNDFGQSNLWKQQGKPSVGGWPDPSDLMGGGSGNDWNMNKPPSKMSPVEIIRSSKQYRMLCENGFKKEDVELVLRTTNMNFDESLEILQRHNSAGDWRGRPDEHPGSAFEAPFSNRFQAGPGGGMPFSQNLLNNLPGVGGPNPNLAALNNLKYLSQGGAGGHSSFGSQPGGGGPNPLTAAASSQQNQQAQQPSTQHLRMLVQQIQMAVHAGFLNHQILNQPLAPQTLLLLNQLLTNIRQMQHIQNNLARSGGATGVSTVQLTMQINKHKSTISQLQQQIAAQQAIYVKQQQQQQQPGGGPHGQPPNVGLGGGAADFLRQQDLVSLQNNFADMGMGKEPVTPTGGFPAAGGNVGGGPGVTSQQSRLNQWKLPSLDKDGGGGANDLTDFSRAPGTTAKSTLSTASSNIGALGLQDGTWSSGRSTLADGWPDQPSGAVGGGEPDNKDWDPSQDNAAFSDLVPEFEPGKPWKGAQLKIDEDPSITPGSVARSPLSIATAKEADLFGGGAGKVSPSDAMGLGASAWGKPGKNVWPDSITSSGAGGGGGGGSGSDLWGTPMGKPTRGPPPGLGANKNANGWAGGAGGGPQRSNSGGNWPGGNGWGSSWLLLKNLTSQIDGATLRTLCMQHGPLQSLQLYPNHGLALCKYSSREEASKAQQALNNCPLGSTNIGAECPSEADAQTYLQQLGAPAGSSGSILPPSSSGPVTSVAQSWRQAPRTSGNQTAKFISIFPSILNAFPIFQQVRTRGAPDGHRPVELVQPAEAEAAAADCGHRSRETPQALLPI</sequence>
<name>A0A1S4JW08_CULQU</name>
<dbReference type="Gene3D" id="3.30.70.330">
    <property type="match status" value="1"/>
</dbReference>
<feature type="region of interest" description="Disordered" evidence="2">
    <location>
        <begin position="215"/>
        <end position="344"/>
    </location>
</feature>
<accession>A0A1S4JW08</accession>
<dbReference type="SUPFAM" id="SSF46934">
    <property type="entry name" value="UBA-like"/>
    <property type="match status" value="1"/>
</dbReference>